<keyword evidence="14" id="KW-0862">Zinc</keyword>
<reference evidence="26" key="1">
    <citation type="submission" date="2023-06" db="EMBL/GenBank/DDBJ databases">
        <authorList>
            <person name="Delattre M."/>
        </authorList>
    </citation>
    <scope>NUCLEOTIDE SEQUENCE</scope>
    <source>
        <strain evidence="26">AF72</strain>
    </source>
</reference>
<feature type="transmembrane region" description="Helical" evidence="23">
    <location>
        <begin position="526"/>
        <end position="547"/>
    </location>
</feature>
<dbReference type="Proteomes" id="UP001177023">
    <property type="component" value="Unassembled WGS sequence"/>
</dbReference>
<keyword evidence="15 21" id="KW-0067">ATP-binding</keyword>
<feature type="non-terminal residue" evidence="26">
    <location>
        <position position="1"/>
    </location>
</feature>
<evidence type="ECO:0000313" key="26">
    <source>
        <dbReference type="EMBL" id="CAJ0587546.1"/>
    </source>
</evidence>
<dbReference type="InterPro" id="IPR002486">
    <property type="entry name" value="Col_cuticle_N"/>
</dbReference>
<sequence length="1131" mass="127379">MVSEFVCVICRDGYSAKRRPMVMNCGHTLCEKCLTRDGGRAINKCPTCRTVISWKAPNFSLLGALDETRETSVKESYECEGYEDDDAEDEEEDLDLQMTEKEAIREADALRRIAFIGVAMSTAAVLTTVVAVPLFYNYLQLTQSKMSAELDFCKSRSANIWKEVTRTQVLAKLSGGVVSRDKRRAASSVKPTKEVAVDAVSPHLDLREPQVRMEILEPMDSLVHPERMVLMDRKPLLLLSTNSASTARMVRLDLLERLDRKDLMAKVVLPEAQEAQATPDPEDPSDLPETLVEMDDLERLELLELLDRNADGMNGCHQYLCSLLLLFLCHVYVGAGEQQPGVAVIDFTSVIRDHDAGNNSVVTDKPKVTEKPRFPSYYNETKDKSEYTQEELLSWKVFDVLYERGQRLLLPGGLKAEQQLCNCTAPMPVCEELHALMPGEDMHKKCWSRSGYCRVTVHRLEDGSSHPVYNCVDEEEAQLIMFCTYTHKDNVARCCKGPLCSWTMERPLLAGETRDSKFVAWTKEHYILLTFSSLVFIALSVFLFFYITYSSFRKSICDALTKAHRFILNPREPAAPGTATTYISEFGLPLPAGPERSVLYEPAPRSAVPGFQLNHDEWALLLNEQQRTGGPSPRLPPLPDDDHEHSETAPLIGARLGTGHAPSSARRRGSPSLMLPDEDESTVVAGDREAEEQEPEKEKDKEEPEPVVEEESSDTTDDDQEQLLKDPKKKKPSSKDTDKKQTLASALIRAYSLVRRSIAQEIVISEVLGRGRFGEVRRGLWKKRFVAVKIFSCPGDMSWRREVEIYNTDYLRHENVLQIIAGDKKSDIIESLQSWIITEFHERGSLYDYLSTHTVDRHQAIRMLHTLNAGMEFLHGALSGDKVKPPIAHRDMKSKNVLVRYDDSCVIADLGMAIRAMDGGELDIPQNTRCGTVRYLSPEVLDENYLFHNFADFAHSDMYSVGLVMWEVITRCNDVENELTLNALPFSETLPYWEWVGRDPTFIEMQQVVVVEKKRPVIPPEILARQSIPDRSFGEIGPEGQREEKTILGADNFWYKVGQIVAECLRADPHTRPAAATLQSELVEIWSKMPPKEPSIQPSSPRPSVPDTPSTSRPVWSTSLDLDSGVANSNG</sequence>
<dbReference type="SMART" id="SM00220">
    <property type="entry name" value="S_TKc"/>
    <property type="match status" value="1"/>
</dbReference>
<gene>
    <name evidence="26" type="ORF">MSPICULIGERA_LOCUS25506</name>
</gene>
<dbReference type="Pfam" id="PF00069">
    <property type="entry name" value="Pkinase"/>
    <property type="match status" value="1"/>
</dbReference>
<evidence type="ECO:0000256" key="10">
    <source>
        <dbReference type="ARBA" id="ARBA00022737"/>
    </source>
</evidence>
<evidence type="ECO:0000256" key="4">
    <source>
        <dbReference type="ARBA" id="ARBA00012401"/>
    </source>
</evidence>
<dbReference type="GO" id="GO:0071363">
    <property type="term" value="P:cellular response to growth factor stimulus"/>
    <property type="evidence" value="ECO:0007669"/>
    <property type="project" value="TreeGrafter"/>
</dbReference>
<dbReference type="Pfam" id="PF14634">
    <property type="entry name" value="zf-RING_5"/>
    <property type="match status" value="1"/>
</dbReference>
<evidence type="ECO:0000256" key="16">
    <source>
        <dbReference type="ARBA" id="ARBA00022989"/>
    </source>
</evidence>
<dbReference type="InterPro" id="IPR017441">
    <property type="entry name" value="Protein_kinase_ATP_BS"/>
</dbReference>
<evidence type="ECO:0000256" key="7">
    <source>
        <dbReference type="ARBA" id="ARBA00022692"/>
    </source>
</evidence>
<keyword evidence="17 23" id="KW-0472">Membrane</keyword>
<evidence type="ECO:0000256" key="19">
    <source>
        <dbReference type="ARBA" id="ARBA00023170"/>
    </source>
</evidence>
<dbReference type="EMBL" id="CATQJA010002710">
    <property type="protein sequence ID" value="CAJ0587546.1"/>
    <property type="molecule type" value="Genomic_DNA"/>
</dbReference>
<organism evidence="26 27">
    <name type="scientific">Mesorhabditis spiculigera</name>
    <dbReference type="NCBI Taxonomy" id="96644"/>
    <lineage>
        <taxon>Eukaryota</taxon>
        <taxon>Metazoa</taxon>
        <taxon>Ecdysozoa</taxon>
        <taxon>Nematoda</taxon>
        <taxon>Chromadorea</taxon>
        <taxon>Rhabditida</taxon>
        <taxon>Rhabditina</taxon>
        <taxon>Rhabditomorpha</taxon>
        <taxon>Rhabditoidea</taxon>
        <taxon>Rhabditidae</taxon>
        <taxon>Mesorhabditinae</taxon>
        <taxon>Mesorhabditis</taxon>
    </lineage>
</organism>
<evidence type="ECO:0000256" key="8">
    <source>
        <dbReference type="ARBA" id="ARBA00022723"/>
    </source>
</evidence>
<dbReference type="InterPro" id="IPR008271">
    <property type="entry name" value="Ser/Thr_kinase_AS"/>
</dbReference>
<dbReference type="AlphaFoldDB" id="A0AA36DH47"/>
<evidence type="ECO:0000256" key="6">
    <source>
        <dbReference type="ARBA" id="ARBA00022679"/>
    </source>
</evidence>
<feature type="region of interest" description="Disordered" evidence="22">
    <location>
        <begin position="1088"/>
        <end position="1131"/>
    </location>
</feature>
<dbReference type="PANTHER" id="PTHR23255:SF71">
    <property type="entry name" value="RECEPTOR PROTEIN SERINE_THREONINE KINASE"/>
    <property type="match status" value="1"/>
</dbReference>
<dbReference type="PROSITE" id="PS00518">
    <property type="entry name" value="ZF_RING_1"/>
    <property type="match status" value="1"/>
</dbReference>
<evidence type="ECO:0000313" key="27">
    <source>
        <dbReference type="Proteomes" id="UP001177023"/>
    </source>
</evidence>
<feature type="binding site" evidence="21">
    <location>
        <position position="789"/>
    </location>
    <ligand>
        <name>ATP</name>
        <dbReference type="ChEBI" id="CHEBI:30616"/>
    </ligand>
</feature>
<feature type="domain" description="RING-type" evidence="25">
    <location>
        <begin position="7"/>
        <end position="49"/>
    </location>
</feature>
<keyword evidence="8" id="KW-0479">Metal-binding</keyword>
<dbReference type="InterPro" id="IPR013083">
    <property type="entry name" value="Znf_RING/FYVE/PHD"/>
</dbReference>
<protein>
    <recommendedName>
        <fullName evidence="4">receptor protein serine/threonine kinase</fullName>
        <ecNumber evidence="4">2.7.11.30</ecNumber>
    </recommendedName>
</protein>
<evidence type="ECO:0000259" key="25">
    <source>
        <dbReference type="PROSITE" id="PS50089"/>
    </source>
</evidence>
<dbReference type="GO" id="GO:0043235">
    <property type="term" value="C:receptor complex"/>
    <property type="evidence" value="ECO:0007669"/>
    <property type="project" value="TreeGrafter"/>
</dbReference>
<keyword evidence="7 23" id="KW-0812">Transmembrane</keyword>
<dbReference type="PROSITE" id="PS50089">
    <property type="entry name" value="ZF_RING_2"/>
    <property type="match status" value="1"/>
</dbReference>
<dbReference type="GO" id="GO:0005886">
    <property type="term" value="C:plasma membrane"/>
    <property type="evidence" value="ECO:0007669"/>
    <property type="project" value="TreeGrafter"/>
</dbReference>
<dbReference type="GO" id="GO:0004675">
    <property type="term" value="F:transmembrane receptor protein serine/threonine kinase activity"/>
    <property type="evidence" value="ECO:0007669"/>
    <property type="project" value="UniProtKB-EC"/>
</dbReference>
<evidence type="ECO:0000256" key="3">
    <source>
        <dbReference type="ARBA" id="ARBA00011518"/>
    </source>
</evidence>
<keyword evidence="10" id="KW-0677">Repeat</keyword>
<dbReference type="InterPro" id="IPR000333">
    <property type="entry name" value="TGFB_receptor"/>
</dbReference>
<evidence type="ECO:0000256" key="1">
    <source>
        <dbReference type="ARBA" id="ARBA00004479"/>
    </source>
</evidence>
<dbReference type="GO" id="GO:0008270">
    <property type="term" value="F:zinc ion binding"/>
    <property type="evidence" value="ECO:0007669"/>
    <property type="project" value="UniProtKB-KW"/>
</dbReference>
<keyword evidence="5" id="KW-0723">Serine/threonine-protein kinase</keyword>
<feature type="compositionally biased region" description="Acidic residues" evidence="22">
    <location>
        <begin position="705"/>
        <end position="721"/>
    </location>
</feature>
<evidence type="ECO:0000256" key="17">
    <source>
        <dbReference type="ARBA" id="ARBA00023136"/>
    </source>
</evidence>
<dbReference type="SUPFAM" id="SSF57850">
    <property type="entry name" value="RING/U-box"/>
    <property type="match status" value="1"/>
</dbReference>
<comment type="similarity">
    <text evidence="2">Belongs to the protein kinase superfamily. TKL Ser/Thr protein kinase family. TGFB receptor subfamily.</text>
</comment>
<evidence type="ECO:0000256" key="22">
    <source>
        <dbReference type="SAM" id="MobiDB-lite"/>
    </source>
</evidence>
<accession>A0AA36DH47</accession>
<dbReference type="Gene3D" id="1.10.510.10">
    <property type="entry name" value="Transferase(Phosphotransferase) domain 1"/>
    <property type="match status" value="1"/>
</dbReference>
<feature type="transmembrane region" description="Helical" evidence="23">
    <location>
        <begin position="113"/>
        <end position="136"/>
    </location>
</feature>
<evidence type="ECO:0000256" key="23">
    <source>
        <dbReference type="SAM" id="Phobius"/>
    </source>
</evidence>
<dbReference type="EC" id="2.7.11.30" evidence="4"/>
<dbReference type="Gene3D" id="3.30.200.20">
    <property type="entry name" value="Phosphorylase Kinase, domain 1"/>
    <property type="match status" value="1"/>
</dbReference>
<feature type="region of interest" description="Disordered" evidence="22">
    <location>
        <begin position="626"/>
        <end position="741"/>
    </location>
</feature>
<proteinExistence type="inferred from homology"/>
<keyword evidence="19" id="KW-0675">Receptor</keyword>
<evidence type="ECO:0000256" key="13">
    <source>
        <dbReference type="ARBA" id="ARBA00022777"/>
    </source>
</evidence>
<keyword evidence="27" id="KW-1185">Reference proteome</keyword>
<comment type="subunit">
    <text evidence="3">Collagen polypeptide chains are complexed within the cuticle by disulfide bonds and other types of covalent cross-links.</text>
</comment>
<dbReference type="SMART" id="SM01088">
    <property type="entry name" value="Col_cuticle_N"/>
    <property type="match status" value="1"/>
</dbReference>
<keyword evidence="11 21" id="KW-0547">Nucleotide-binding</keyword>
<keyword evidence="13" id="KW-0418">Kinase</keyword>
<dbReference type="GO" id="GO:0042302">
    <property type="term" value="F:structural constituent of cuticle"/>
    <property type="evidence" value="ECO:0007669"/>
    <property type="project" value="InterPro"/>
</dbReference>
<evidence type="ECO:0000256" key="15">
    <source>
        <dbReference type="ARBA" id="ARBA00022840"/>
    </source>
</evidence>
<evidence type="ECO:0000256" key="11">
    <source>
        <dbReference type="ARBA" id="ARBA00022741"/>
    </source>
</evidence>
<dbReference type="InterPro" id="IPR001841">
    <property type="entry name" value="Znf_RING"/>
</dbReference>
<keyword evidence="6" id="KW-0808">Transferase</keyword>
<evidence type="ECO:0000256" key="20">
    <source>
        <dbReference type="PROSITE-ProRule" id="PRU00175"/>
    </source>
</evidence>
<dbReference type="SUPFAM" id="SSF56112">
    <property type="entry name" value="Protein kinase-like (PK-like)"/>
    <property type="match status" value="1"/>
</dbReference>
<dbReference type="Gene3D" id="3.30.40.10">
    <property type="entry name" value="Zinc/RING finger domain, C3HC4 (zinc finger)"/>
    <property type="match status" value="1"/>
</dbReference>
<comment type="caution">
    <text evidence="26">The sequence shown here is derived from an EMBL/GenBank/DDBJ whole genome shotgun (WGS) entry which is preliminary data.</text>
</comment>
<keyword evidence="12 20" id="KW-0863">Zinc-finger</keyword>
<dbReference type="PROSITE" id="PS00108">
    <property type="entry name" value="PROTEIN_KINASE_ST"/>
    <property type="match status" value="1"/>
</dbReference>
<dbReference type="Pfam" id="PF01484">
    <property type="entry name" value="Col_cuticle_N"/>
    <property type="match status" value="1"/>
</dbReference>
<dbReference type="GO" id="GO:0005524">
    <property type="term" value="F:ATP binding"/>
    <property type="evidence" value="ECO:0007669"/>
    <property type="project" value="UniProtKB-UniRule"/>
</dbReference>
<feature type="compositionally biased region" description="Polar residues" evidence="22">
    <location>
        <begin position="1107"/>
        <end position="1131"/>
    </location>
</feature>
<keyword evidence="16 23" id="KW-1133">Transmembrane helix</keyword>
<name>A0AA36DH47_9BILA</name>
<keyword evidence="9" id="KW-0732">Signal</keyword>
<evidence type="ECO:0000259" key="24">
    <source>
        <dbReference type="PROSITE" id="PS50011"/>
    </source>
</evidence>
<evidence type="ECO:0000256" key="12">
    <source>
        <dbReference type="ARBA" id="ARBA00022771"/>
    </source>
</evidence>
<evidence type="ECO:0000256" key="9">
    <source>
        <dbReference type="ARBA" id="ARBA00022729"/>
    </source>
</evidence>
<dbReference type="PANTHER" id="PTHR23255">
    <property type="entry name" value="TRANSFORMING GROWTH FACTOR-BETA RECEPTOR TYPE I AND II"/>
    <property type="match status" value="1"/>
</dbReference>
<feature type="domain" description="Protein kinase" evidence="24">
    <location>
        <begin position="762"/>
        <end position="1087"/>
    </location>
</feature>
<dbReference type="SMART" id="SM00184">
    <property type="entry name" value="RING"/>
    <property type="match status" value="1"/>
</dbReference>
<comment type="subcellular location">
    <subcellularLocation>
        <location evidence="1">Membrane</location>
        <topology evidence="1">Single-pass type I membrane protein</topology>
    </subcellularLocation>
</comment>
<dbReference type="PROSITE" id="PS50011">
    <property type="entry name" value="PROTEIN_KINASE_DOM"/>
    <property type="match status" value="1"/>
</dbReference>
<evidence type="ECO:0000256" key="5">
    <source>
        <dbReference type="ARBA" id="ARBA00022527"/>
    </source>
</evidence>
<dbReference type="PROSITE" id="PS00107">
    <property type="entry name" value="PROTEIN_KINASE_ATP"/>
    <property type="match status" value="1"/>
</dbReference>
<dbReference type="InterPro" id="IPR017907">
    <property type="entry name" value="Znf_RING_CS"/>
</dbReference>
<evidence type="ECO:0000256" key="14">
    <source>
        <dbReference type="ARBA" id="ARBA00022833"/>
    </source>
</evidence>
<evidence type="ECO:0000256" key="21">
    <source>
        <dbReference type="PROSITE-ProRule" id="PRU10141"/>
    </source>
</evidence>
<evidence type="ECO:0000256" key="18">
    <source>
        <dbReference type="ARBA" id="ARBA00023157"/>
    </source>
</evidence>
<dbReference type="InterPro" id="IPR011009">
    <property type="entry name" value="Kinase-like_dom_sf"/>
</dbReference>
<evidence type="ECO:0000256" key="2">
    <source>
        <dbReference type="ARBA" id="ARBA00009605"/>
    </source>
</evidence>
<dbReference type="InterPro" id="IPR000719">
    <property type="entry name" value="Prot_kinase_dom"/>
</dbReference>
<keyword evidence="18" id="KW-1015">Disulfide bond</keyword>